<proteinExistence type="predicted"/>
<dbReference type="Proteomes" id="UP000279236">
    <property type="component" value="Unassembled WGS sequence"/>
</dbReference>
<organism evidence="3 4">
    <name type="scientific">Apiotrichum porosum</name>
    <dbReference type="NCBI Taxonomy" id="105984"/>
    <lineage>
        <taxon>Eukaryota</taxon>
        <taxon>Fungi</taxon>
        <taxon>Dikarya</taxon>
        <taxon>Basidiomycota</taxon>
        <taxon>Agaricomycotina</taxon>
        <taxon>Tremellomycetes</taxon>
        <taxon>Trichosporonales</taxon>
        <taxon>Trichosporonaceae</taxon>
        <taxon>Apiotrichum</taxon>
    </lineage>
</organism>
<protein>
    <recommendedName>
        <fullName evidence="2">C2H2-type domain-containing protein</fullName>
    </recommendedName>
</protein>
<dbReference type="RefSeq" id="XP_028480476.1">
    <property type="nucleotide sequence ID" value="XM_028616619.1"/>
</dbReference>
<evidence type="ECO:0000313" key="4">
    <source>
        <dbReference type="Proteomes" id="UP000279236"/>
    </source>
</evidence>
<feature type="region of interest" description="Disordered" evidence="1">
    <location>
        <begin position="260"/>
        <end position="341"/>
    </location>
</feature>
<feature type="compositionally biased region" description="Basic and acidic residues" evidence="1">
    <location>
        <begin position="298"/>
        <end position="317"/>
    </location>
</feature>
<dbReference type="EMBL" id="RSCE01000001">
    <property type="protein sequence ID" value="RSH88268.1"/>
    <property type="molecule type" value="Genomic_DNA"/>
</dbReference>
<feature type="region of interest" description="Disordered" evidence="1">
    <location>
        <begin position="200"/>
        <end position="239"/>
    </location>
</feature>
<accession>A0A427YB11</accession>
<name>A0A427YB11_9TREE</name>
<dbReference type="PROSITE" id="PS00028">
    <property type="entry name" value="ZINC_FINGER_C2H2_1"/>
    <property type="match status" value="1"/>
</dbReference>
<feature type="domain" description="C2H2-type" evidence="2">
    <location>
        <begin position="93"/>
        <end position="113"/>
    </location>
</feature>
<feature type="compositionally biased region" description="Basic and acidic residues" evidence="1">
    <location>
        <begin position="221"/>
        <end position="233"/>
    </location>
</feature>
<dbReference type="AlphaFoldDB" id="A0A427YB11"/>
<comment type="caution">
    <text evidence="3">The sequence shown here is derived from an EMBL/GenBank/DDBJ whole genome shotgun (WGS) entry which is preliminary data.</text>
</comment>
<evidence type="ECO:0000256" key="1">
    <source>
        <dbReference type="SAM" id="MobiDB-lite"/>
    </source>
</evidence>
<gene>
    <name evidence="3" type="ORF">EHS24_000802</name>
</gene>
<feature type="region of interest" description="Disordered" evidence="1">
    <location>
        <begin position="582"/>
        <end position="647"/>
    </location>
</feature>
<feature type="region of interest" description="Disordered" evidence="1">
    <location>
        <begin position="519"/>
        <end position="553"/>
    </location>
</feature>
<feature type="compositionally biased region" description="Basic and acidic residues" evidence="1">
    <location>
        <begin position="260"/>
        <end position="291"/>
    </location>
</feature>
<dbReference type="GeneID" id="39585345"/>
<sequence>MDSTTVLSVNLSIPAPVLPALAGRLASSAVDPNLPLPFLHPKDPPLSSDMSPFSGAPMYPTVGAFACRTPSCQATFADFKARNAHESRCKFACKACGVSFWSTWTYENHKHEHVTGLAFCCRLGCKVKNTSTALDSYLWFATEAAMRKHHLVDHGATYATAREVYDASGQYNDTLFIPLPAHADRLAALAEYKAENNGYVKPKSEEQLSQDRNVHNVYKKNRSDLESDHDRDTRRRRTRELDVGVYQRIKANPVRFAHRSEKLRINDRRRRSDEPTDKREACLKKKREGEARRRRNLAPKEREERNAKRRVDPDGAVRKQLRKDSKRAREVELSDDERERRVGHRDVKRITASPFRIANGREKLRRRRAFGCETLHCNQVFDNWEQRNKHQARCKYACPDCPMASFWYLWNFNSHIHEHHTGLGHRCRLGCPVDSSAEDYDSDDPFIWFQSEYLLRRHHEVDHGCSVKTAFRELRAPEAWEGDVYIPLCSESERADNLAAHNSQRRIDLENTNVDVEKRRKTRQTLRANEKALESDEQRADRLARTHESDKATYERIKQDPVRYDKRLETARKNDHIRRANEVDDADSIQRKKQRKLAKARCDAKLSSEVLEERRSPKNLRKQVYKARQCAKADEEGEKNGESSGQM</sequence>
<dbReference type="InterPro" id="IPR013087">
    <property type="entry name" value="Znf_C2H2_type"/>
</dbReference>
<evidence type="ECO:0000313" key="3">
    <source>
        <dbReference type="EMBL" id="RSH88268.1"/>
    </source>
</evidence>
<dbReference type="OrthoDB" id="10652968at2759"/>
<reference evidence="3 4" key="1">
    <citation type="submission" date="2018-11" db="EMBL/GenBank/DDBJ databases">
        <title>Genome sequence of Apiotrichum porosum DSM 27194.</title>
        <authorList>
            <person name="Aliyu H."/>
            <person name="Gorte O."/>
            <person name="Ochsenreither K."/>
        </authorList>
    </citation>
    <scope>NUCLEOTIDE SEQUENCE [LARGE SCALE GENOMIC DNA]</scope>
    <source>
        <strain evidence="3 4">DSM 27194</strain>
    </source>
</reference>
<feature type="compositionally biased region" description="Basic and acidic residues" evidence="1">
    <location>
        <begin position="600"/>
        <end position="616"/>
    </location>
</feature>
<keyword evidence="4" id="KW-1185">Reference proteome</keyword>
<feature type="compositionally biased region" description="Basic and acidic residues" evidence="1">
    <location>
        <begin position="327"/>
        <end position="341"/>
    </location>
</feature>
<evidence type="ECO:0000259" key="2">
    <source>
        <dbReference type="PROSITE" id="PS00028"/>
    </source>
</evidence>
<dbReference type="SMART" id="SM00355">
    <property type="entry name" value="ZnF_C2H2"/>
    <property type="match status" value="5"/>
</dbReference>
<feature type="compositionally biased region" description="Basic and acidic residues" evidence="1">
    <location>
        <begin position="631"/>
        <end position="641"/>
    </location>
</feature>
<feature type="compositionally biased region" description="Basic and acidic residues" evidence="1">
    <location>
        <begin position="528"/>
        <end position="553"/>
    </location>
</feature>